<dbReference type="Proteomes" id="UP000254937">
    <property type="component" value="Unassembled WGS sequence"/>
</dbReference>
<organism evidence="2 3">
    <name type="scientific">Aspergillus phoenicis ATCC 13157</name>
    <dbReference type="NCBI Taxonomy" id="1353007"/>
    <lineage>
        <taxon>Eukaryota</taxon>
        <taxon>Fungi</taxon>
        <taxon>Dikarya</taxon>
        <taxon>Ascomycota</taxon>
        <taxon>Pezizomycotina</taxon>
        <taxon>Eurotiomycetes</taxon>
        <taxon>Eurotiomycetidae</taxon>
        <taxon>Eurotiales</taxon>
        <taxon>Aspergillaceae</taxon>
        <taxon>Aspergillus</taxon>
    </lineage>
</organism>
<dbReference type="AlphaFoldDB" id="A0A370PM77"/>
<feature type="region of interest" description="Disordered" evidence="1">
    <location>
        <begin position="1"/>
        <end position="20"/>
    </location>
</feature>
<evidence type="ECO:0000256" key="1">
    <source>
        <dbReference type="SAM" id="MobiDB-lite"/>
    </source>
</evidence>
<accession>A0A370PM77</accession>
<sequence length="180" mass="20154">MIRDHAARTHRPSASSSVAGGSRAIVFNGSKCSHRDTGRVIKRRRHVRGVPHSVDGSTPSSVQDHRTHSRMSGSAVSYRFFHGHVLALWLHQSSTLRIEVPRCVLSLLLPWSSSYRGDSCGRWRIPVPPEDSCVTPKFTPTAPLLYRDILLRLLGLYSNGTVCNSRYDCHLDDTWINVNP</sequence>
<keyword evidence="3" id="KW-1185">Reference proteome</keyword>
<protein>
    <submittedName>
        <fullName evidence="2">Uncharacterized protein</fullName>
    </submittedName>
</protein>
<reference evidence="2 3" key="1">
    <citation type="submission" date="2018-07" db="EMBL/GenBank/DDBJ databases">
        <title>Section-level genome sequencing of Aspergillus section Nigri to investigate inter- and intra-species variation.</title>
        <authorList>
            <consortium name="DOE Joint Genome Institute"/>
            <person name="Vesth T.C."/>
            <person name="Nybo J.L."/>
            <person name="Theobald S."/>
            <person name="Frisvad J.C."/>
            <person name="Larsen T.O."/>
            <person name="Nielsen K.F."/>
            <person name="Hoof J.B."/>
            <person name="Brandl J."/>
            <person name="Salamov A."/>
            <person name="Riley R."/>
            <person name="Gladden J.M."/>
            <person name="Phatale P."/>
            <person name="Nielsen M.T."/>
            <person name="Lyhne E.K."/>
            <person name="Kogle M.E."/>
            <person name="Strasser K."/>
            <person name="McDonnell E."/>
            <person name="Barry K."/>
            <person name="Clum A."/>
            <person name="Chen C."/>
            <person name="Nolan M."/>
            <person name="Sandor L."/>
            <person name="Kuo A."/>
            <person name="Lipzen A."/>
            <person name="Hainaut M."/>
            <person name="Drula E."/>
            <person name="Tsang A."/>
            <person name="Magnuson J.K."/>
            <person name="Henrissat B."/>
            <person name="Wiebenga A."/>
            <person name="Simmons B.A."/>
            <person name="Makela M.R."/>
            <person name="De vries R.P."/>
            <person name="Grigoriev I.V."/>
            <person name="Mortensen U.H."/>
            <person name="Baker S.E."/>
            <person name="Andersen M.R."/>
        </authorList>
    </citation>
    <scope>NUCLEOTIDE SEQUENCE [LARGE SCALE GENOMIC DNA]</scope>
    <source>
        <strain evidence="2 3">ATCC 13157</strain>
    </source>
</reference>
<evidence type="ECO:0000313" key="3">
    <source>
        <dbReference type="Proteomes" id="UP000254937"/>
    </source>
</evidence>
<evidence type="ECO:0000313" key="2">
    <source>
        <dbReference type="EMBL" id="RDK43291.1"/>
    </source>
</evidence>
<dbReference type="EMBL" id="KZ851851">
    <property type="protein sequence ID" value="RDK43291.1"/>
    <property type="molecule type" value="Genomic_DNA"/>
</dbReference>
<name>A0A370PM77_ASPPH</name>
<proteinExistence type="predicted"/>
<gene>
    <name evidence="2" type="ORF">M752DRAFT_155501</name>
</gene>